<reference evidence="3" key="1">
    <citation type="submission" date="2021-04" db="EMBL/GenBank/DDBJ databases">
        <title>Dactylosporangium aurantiacum NRRL B-8018 full assembly.</title>
        <authorList>
            <person name="Hartkoorn R.C."/>
            <person name="Beaudoing E."/>
            <person name="Hot D."/>
        </authorList>
    </citation>
    <scope>NUCLEOTIDE SEQUENCE</scope>
    <source>
        <strain evidence="3">NRRL B-8018</strain>
    </source>
</reference>
<accession>A0A9Q9IFY0</accession>
<organism evidence="3 4">
    <name type="scientific">Dactylosporangium aurantiacum</name>
    <dbReference type="NCBI Taxonomy" id="35754"/>
    <lineage>
        <taxon>Bacteria</taxon>
        <taxon>Bacillati</taxon>
        <taxon>Actinomycetota</taxon>
        <taxon>Actinomycetes</taxon>
        <taxon>Micromonosporales</taxon>
        <taxon>Micromonosporaceae</taxon>
        <taxon>Dactylosporangium</taxon>
    </lineage>
</organism>
<keyword evidence="4" id="KW-1185">Reference proteome</keyword>
<dbReference type="GO" id="GO:0005737">
    <property type="term" value="C:cytoplasm"/>
    <property type="evidence" value="ECO:0007669"/>
    <property type="project" value="TreeGrafter"/>
</dbReference>
<dbReference type="EMBL" id="CP073767">
    <property type="protein sequence ID" value="UWZ52468.1"/>
    <property type="molecule type" value="Genomic_DNA"/>
</dbReference>
<feature type="domain" description="Condensation" evidence="2">
    <location>
        <begin position="54"/>
        <end position="291"/>
    </location>
</feature>
<dbReference type="PANTHER" id="PTHR45527">
    <property type="entry name" value="NONRIBOSOMAL PEPTIDE SYNTHETASE"/>
    <property type="match status" value="1"/>
</dbReference>
<dbReference type="SUPFAM" id="SSF52777">
    <property type="entry name" value="CoA-dependent acyltransferases"/>
    <property type="match status" value="2"/>
</dbReference>
<dbReference type="GO" id="GO:0044550">
    <property type="term" value="P:secondary metabolite biosynthetic process"/>
    <property type="evidence" value="ECO:0007669"/>
    <property type="project" value="TreeGrafter"/>
</dbReference>
<dbReference type="GO" id="GO:0043041">
    <property type="term" value="P:amino acid activation for nonribosomal peptide biosynthetic process"/>
    <property type="evidence" value="ECO:0007669"/>
    <property type="project" value="TreeGrafter"/>
</dbReference>
<evidence type="ECO:0000259" key="2">
    <source>
        <dbReference type="Pfam" id="PF00668"/>
    </source>
</evidence>
<dbReference type="Proteomes" id="UP001058003">
    <property type="component" value="Chromosome"/>
</dbReference>
<proteinExistence type="predicted"/>
<evidence type="ECO:0000256" key="1">
    <source>
        <dbReference type="SAM" id="MobiDB-lite"/>
    </source>
</evidence>
<dbReference type="KEGG" id="daur:Daura_38335"/>
<gene>
    <name evidence="3" type="ORF">Daura_38335</name>
</gene>
<name>A0A9Q9IFY0_9ACTN</name>
<dbReference type="GO" id="GO:0003824">
    <property type="term" value="F:catalytic activity"/>
    <property type="evidence" value="ECO:0007669"/>
    <property type="project" value="InterPro"/>
</dbReference>
<dbReference type="RefSeq" id="WP_052387870.1">
    <property type="nucleotide sequence ID" value="NZ_CP073767.1"/>
</dbReference>
<dbReference type="Gene3D" id="3.30.559.30">
    <property type="entry name" value="Nonribosomal peptide synthetase, condensation domain"/>
    <property type="match status" value="1"/>
</dbReference>
<dbReference type="InterPro" id="IPR001242">
    <property type="entry name" value="Condensation_dom"/>
</dbReference>
<dbReference type="Gene3D" id="3.30.559.10">
    <property type="entry name" value="Chloramphenicol acetyltransferase-like domain"/>
    <property type="match status" value="1"/>
</dbReference>
<dbReference type="AlphaFoldDB" id="A0A9Q9IFY0"/>
<dbReference type="OrthoDB" id="3528137at2"/>
<dbReference type="InterPro" id="IPR023213">
    <property type="entry name" value="CAT-like_dom_sf"/>
</dbReference>
<feature type="region of interest" description="Disordered" evidence="1">
    <location>
        <begin position="445"/>
        <end position="474"/>
    </location>
</feature>
<dbReference type="Pfam" id="PF00668">
    <property type="entry name" value="Condensation"/>
    <property type="match status" value="1"/>
</dbReference>
<dbReference type="GO" id="GO:0031177">
    <property type="term" value="F:phosphopantetheine binding"/>
    <property type="evidence" value="ECO:0007669"/>
    <property type="project" value="TreeGrafter"/>
</dbReference>
<evidence type="ECO:0000313" key="3">
    <source>
        <dbReference type="EMBL" id="UWZ52468.1"/>
    </source>
</evidence>
<dbReference type="GO" id="GO:0008610">
    <property type="term" value="P:lipid biosynthetic process"/>
    <property type="evidence" value="ECO:0007669"/>
    <property type="project" value="UniProtKB-ARBA"/>
</dbReference>
<dbReference type="PANTHER" id="PTHR45527:SF1">
    <property type="entry name" value="FATTY ACID SYNTHASE"/>
    <property type="match status" value="1"/>
</dbReference>
<feature type="compositionally biased region" description="Low complexity" evidence="1">
    <location>
        <begin position="445"/>
        <end position="463"/>
    </location>
</feature>
<sequence>MRITVPFAGEGSGVGELTWGQFAAWRSMRVVQATEWAGGTMPLDEGTTVRDVVATLGFIMSRHQSLRTRLLPGDGDGDSPPRQILSNSGTVTLEVYDDDGDPEALAATIRAAYEAAPWDPYTDWPVRMAVVADAGNPDRALWFVALYCHMVIDGYGFEALIADLANLDTATGRHLAPVAGVQPLELAAAQQGPAARRAHQASLRYWEKHLRAIEPRRFPVPLTPQPPRWCEATLTSPATHLALAAVAARTKVHTGTILLAAYAVMLGRLSGQPVGAFRIVVSNRFRPGFAESVSNLAQAGLAVIDTGGCTFDEAVARTFKAQLTAGMYAYYHPRDLWSLVDRVGTERGVDLDTGCYFNDRRRSAAQAPAAGVPSAARIADAFAAGALRWGPSSDEWDPTCFLHVDAATDAVELTWRVDTAAVSPTMVETCLRGIESLIVTAALDPAPSGPAAPRKPAAGPDAGTPLAEPAVPAR</sequence>
<protein>
    <recommendedName>
        <fullName evidence="2">Condensation domain-containing protein</fullName>
    </recommendedName>
</protein>
<evidence type="ECO:0000313" key="4">
    <source>
        <dbReference type="Proteomes" id="UP001058003"/>
    </source>
</evidence>